<keyword evidence="3" id="KW-1185">Reference proteome</keyword>
<dbReference type="InterPro" id="IPR011008">
    <property type="entry name" value="Dimeric_a/b-barrel"/>
</dbReference>
<dbReference type="Proteomes" id="UP000070463">
    <property type="component" value="Unassembled WGS sequence"/>
</dbReference>
<accession>A0A133UR34</accession>
<feature type="domain" description="Transcription regulator AsnC/Lrp ligand binding" evidence="1">
    <location>
        <begin position="13"/>
        <end position="75"/>
    </location>
</feature>
<evidence type="ECO:0000313" key="2">
    <source>
        <dbReference type="EMBL" id="KXA96675.1"/>
    </source>
</evidence>
<gene>
    <name evidence="2" type="ORF">AKJ37_04660</name>
</gene>
<dbReference type="AlphaFoldDB" id="A0A133UR34"/>
<evidence type="ECO:0000313" key="3">
    <source>
        <dbReference type="Proteomes" id="UP000070463"/>
    </source>
</evidence>
<comment type="caution">
    <text evidence="2">The sequence shown here is derived from an EMBL/GenBank/DDBJ whole genome shotgun (WGS) entry which is preliminary data.</text>
</comment>
<dbReference type="Pfam" id="PF01037">
    <property type="entry name" value="AsnC_trans_reg"/>
    <property type="match status" value="1"/>
</dbReference>
<name>A0A133UR34_9EURY</name>
<protein>
    <recommendedName>
        <fullName evidence="1">Transcription regulator AsnC/Lrp ligand binding domain-containing protein</fullName>
    </recommendedName>
</protein>
<reference evidence="2 3" key="1">
    <citation type="journal article" date="2016" name="Sci. Rep.">
        <title>Metabolic traits of an uncultured archaeal lineage -MSBL1- from brine pools of the Red Sea.</title>
        <authorList>
            <person name="Mwirichia R."/>
            <person name="Alam I."/>
            <person name="Rashid M."/>
            <person name="Vinu M."/>
            <person name="Ba-Alawi W."/>
            <person name="Anthony Kamau A."/>
            <person name="Kamanda Ngugi D."/>
            <person name="Goker M."/>
            <person name="Klenk H.P."/>
            <person name="Bajic V."/>
            <person name="Stingl U."/>
        </authorList>
    </citation>
    <scope>NUCLEOTIDE SEQUENCE [LARGE SCALE GENOMIC DNA]</scope>
    <source>
        <strain evidence="2">SCGC-AAA259I09</strain>
    </source>
</reference>
<proteinExistence type="predicted"/>
<evidence type="ECO:0000259" key="1">
    <source>
        <dbReference type="Pfam" id="PF01037"/>
    </source>
</evidence>
<dbReference type="EMBL" id="LHXR01000067">
    <property type="protein sequence ID" value="KXA96675.1"/>
    <property type="molecule type" value="Genomic_DNA"/>
</dbReference>
<dbReference type="SUPFAM" id="SSF54909">
    <property type="entry name" value="Dimeric alpha+beta barrel"/>
    <property type="match status" value="1"/>
</dbReference>
<dbReference type="Gene3D" id="3.30.70.920">
    <property type="match status" value="1"/>
</dbReference>
<dbReference type="InterPro" id="IPR019887">
    <property type="entry name" value="Tscrpt_reg_AsnC/Lrp_C"/>
</dbReference>
<organism evidence="2 3">
    <name type="scientific">candidate division MSBL1 archaeon SCGC-AAA259I09</name>
    <dbReference type="NCBI Taxonomy" id="1698267"/>
    <lineage>
        <taxon>Archaea</taxon>
        <taxon>Methanobacteriati</taxon>
        <taxon>Methanobacteriota</taxon>
        <taxon>candidate division MSBL1</taxon>
    </lineage>
</organism>
<sequence>MAGALILVVAEVDSMRDLFEEIESLPMVREVRMLAGFYDIMVIAESDKLSEIMDTLIEKIRSIDGVGETATHIFIE</sequence>